<sequence length="240" mass="28558">MHSSQIGSRELYSMVSDQNRRVFQSNINAILTWTKDWTMNLNLIIHLDNKKFHQDQFYSFEIDDHVFILENTNSEIDLGDNQISKINHKSIFVLGKLRNSFKTWDTRTFMILFTSYVRPILEIGYVAWCSHRKHDIKRIEKVQQRATNDLILVFLRKYTRLVKSCSNRHHFFTNRVIPYWNELPIENTLEPHLSTEIIIINSTSDITKHDKLQYCYDKLFLRGLMNDKTSILLNSLLNNC</sequence>
<dbReference type="AlphaFoldDB" id="A0A3M7Q2Q0"/>
<name>A0A3M7Q2Q0_BRAPC</name>
<dbReference type="OrthoDB" id="426210at2759"/>
<accession>A0A3M7Q2Q0</accession>
<protein>
    <submittedName>
        <fullName evidence="1">RNA-directed DNA polymerase from mobile element jockey-like</fullName>
    </submittedName>
</protein>
<keyword evidence="2" id="KW-1185">Reference proteome</keyword>
<keyword evidence="1" id="KW-0808">Transferase</keyword>
<organism evidence="1 2">
    <name type="scientific">Brachionus plicatilis</name>
    <name type="common">Marine rotifer</name>
    <name type="synonym">Brachionus muelleri</name>
    <dbReference type="NCBI Taxonomy" id="10195"/>
    <lineage>
        <taxon>Eukaryota</taxon>
        <taxon>Metazoa</taxon>
        <taxon>Spiralia</taxon>
        <taxon>Gnathifera</taxon>
        <taxon>Rotifera</taxon>
        <taxon>Eurotatoria</taxon>
        <taxon>Monogononta</taxon>
        <taxon>Pseudotrocha</taxon>
        <taxon>Ploima</taxon>
        <taxon>Brachionidae</taxon>
        <taxon>Brachionus</taxon>
    </lineage>
</organism>
<reference evidence="1 2" key="1">
    <citation type="journal article" date="2018" name="Sci. Rep.">
        <title>Genomic signatures of local adaptation to the degree of environmental predictability in rotifers.</title>
        <authorList>
            <person name="Franch-Gras L."/>
            <person name="Hahn C."/>
            <person name="Garcia-Roger E.M."/>
            <person name="Carmona M.J."/>
            <person name="Serra M."/>
            <person name="Gomez A."/>
        </authorList>
    </citation>
    <scope>NUCLEOTIDE SEQUENCE [LARGE SCALE GENOMIC DNA]</scope>
    <source>
        <strain evidence="1">HYR1</strain>
    </source>
</reference>
<dbReference type="Proteomes" id="UP000276133">
    <property type="component" value="Unassembled WGS sequence"/>
</dbReference>
<evidence type="ECO:0000313" key="2">
    <source>
        <dbReference type="Proteomes" id="UP000276133"/>
    </source>
</evidence>
<proteinExistence type="predicted"/>
<dbReference type="EMBL" id="REGN01007786">
    <property type="protein sequence ID" value="RNA05285.1"/>
    <property type="molecule type" value="Genomic_DNA"/>
</dbReference>
<dbReference type="STRING" id="10195.A0A3M7Q2Q0"/>
<dbReference type="GO" id="GO:0003964">
    <property type="term" value="F:RNA-directed DNA polymerase activity"/>
    <property type="evidence" value="ECO:0007669"/>
    <property type="project" value="UniProtKB-KW"/>
</dbReference>
<comment type="caution">
    <text evidence="1">The sequence shown here is derived from an EMBL/GenBank/DDBJ whole genome shotgun (WGS) entry which is preliminary data.</text>
</comment>
<gene>
    <name evidence="1" type="ORF">BpHYR1_000623</name>
</gene>
<keyword evidence="1" id="KW-0548">Nucleotidyltransferase</keyword>
<evidence type="ECO:0000313" key="1">
    <source>
        <dbReference type="EMBL" id="RNA05285.1"/>
    </source>
</evidence>
<keyword evidence="1" id="KW-0695">RNA-directed DNA polymerase</keyword>